<reference evidence="2 3" key="1">
    <citation type="journal article" date="2012" name="Genome Biol.">
        <title>Genome and low-iron response of an oceanic diatom adapted to chronic iron limitation.</title>
        <authorList>
            <person name="Lommer M."/>
            <person name="Specht M."/>
            <person name="Roy A.S."/>
            <person name="Kraemer L."/>
            <person name="Andreson R."/>
            <person name="Gutowska M.A."/>
            <person name="Wolf J."/>
            <person name="Bergner S.V."/>
            <person name="Schilhabel M.B."/>
            <person name="Klostermeier U.C."/>
            <person name="Beiko R.G."/>
            <person name="Rosenstiel P."/>
            <person name="Hippler M."/>
            <person name="Laroche J."/>
        </authorList>
    </citation>
    <scope>NUCLEOTIDE SEQUENCE [LARGE SCALE GENOMIC DNA]</scope>
    <source>
        <strain evidence="2 3">CCMP1005</strain>
    </source>
</reference>
<comment type="caution">
    <text evidence="2">The sequence shown here is derived from an EMBL/GenBank/DDBJ whole genome shotgun (WGS) entry which is preliminary data.</text>
</comment>
<evidence type="ECO:0000313" key="3">
    <source>
        <dbReference type="Proteomes" id="UP000266841"/>
    </source>
</evidence>
<name>K0SRZ0_THAOC</name>
<feature type="compositionally biased region" description="Basic and acidic residues" evidence="1">
    <location>
        <begin position="145"/>
        <end position="155"/>
    </location>
</feature>
<proteinExistence type="predicted"/>
<organism evidence="2 3">
    <name type="scientific">Thalassiosira oceanica</name>
    <name type="common">Marine diatom</name>
    <dbReference type="NCBI Taxonomy" id="159749"/>
    <lineage>
        <taxon>Eukaryota</taxon>
        <taxon>Sar</taxon>
        <taxon>Stramenopiles</taxon>
        <taxon>Ochrophyta</taxon>
        <taxon>Bacillariophyta</taxon>
        <taxon>Coscinodiscophyceae</taxon>
        <taxon>Thalassiosirophycidae</taxon>
        <taxon>Thalassiosirales</taxon>
        <taxon>Thalassiosiraceae</taxon>
        <taxon>Thalassiosira</taxon>
    </lineage>
</organism>
<dbReference type="EMBL" id="AGNL01012762">
    <property type="protein sequence ID" value="EJK67699.1"/>
    <property type="molecule type" value="Genomic_DNA"/>
</dbReference>
<evidence type="ECO:0000313" key="2">
    <source>
        <dbReference type="EMBL" id="EJK67699.1"/>
    </source>
</evidence>
<evidence type="ECO:0000256" key="1">
    <source>
        <dbReference type="SAM" id="MobiDB-lite"/>
    </source>
</evidence>
<feature type="region of interest" description="Disordered" evidence="1">
    <location>
        <begin position="98"/>
        <end position="155"/>
    </location>
</feature>
<gene>
    <name evidence="2" type="ORF">THAOC_11236</name>
</gene>
<accession>K0SRZ0</accession>
<feature type="compositionally biased region" description="Polar residues" evidence="1">
    <location>
        <begin position="18"/>
        <end position="27"/>
    </location>
</feature>
<keyword evidence="3" id="KW-1185">Reference proteome</keyword>
<dbReference type="Proteomes" id="UP000266841">
    <property type="component" value="Unassembled WGS sequence"/>
</dbReference>
<feature type="region of interest" description="Disordered" evidence="1">
    <location>
        <begin position="1"/>
        <end position="29"/>
    </location>
</feature>
<sequence>MMSDRIWPPGESSEWGETRNNSDTSTEYMDDVGLKYGRRGRDQALLRRSPGVALASGQMPGSRIIAPVTQSTRSRTKTRFALIAPNIARRMSGQSKFANLFTPPHPTPGLASKSSDRGAPSSAGPKMSKWAAAAAGPAQNYRTSTRRDRPTNRHYSARDRSLDTFQSSIDILKTFVVHLFKGRSKLSRGKVPVFNGHSRRRRHDGGAALDEFVDIGEI</sequence>
<protein>
    <submittedName>
        <fullName evidence="2">Uncharacterized protein</fullName>
    </submittedName>
</protein>
<dbReference type="AlphaFoldDB" id="K0SRZ0"/>